<proteinExistence type="predicted"/>
<dbReference type="Proteomes" id="UP000658305">
    <property type="component" value="Unassembled WGS sequence"/>
</dbReference>
<evidence type="ECO:0000313" key="1">
    <source>
        <dbReference type="EMBL" id="GHC36451.1"/>
    </source>
</evidence>
<accession>A0ABQ3FRK6</accession>
<keyword evidence="2" id="KW-1185">Reference proteome</keyword>
<dbReference type="RefSeq" id="WP_189382180.1">
    <property type="nucleotide sequence ID" value="NZ_BMYI01000020.1"/>
</dbReference>
<protein>
    <submittedName>
        <fullName evidence="1">Uncharacterized protein</fullName>
    </submittedName>
</protein>
<comment type="caution">
    <text evidence="1">The sequence shown here is derived from an EMBL/GenBank/DDBJ whole genome shotgun (WGS) entry which is preliminary data.</text>
</comment>
<dbReference type="EMBL" id="BMYI01000020">
    <property type="protein sequence ID" value="GHC36451.1"/>
    <property type="molecule type" value="Genomic_DNA"/>
</dbReference>
<sequence>MANFSEQVVNLWEEWVAETGYESADPGEFVDWALSNRRLVPNPVDVKQMLRRQVTQSLRQAKRWDEDGRFTYRAFQSATLFEGGEAIKHYFDTDTGGSPSLRQKSVKQRRDAIASDVYRAVCDVDRMNKVHRDDPQLNFFTDFTDDVAELRIAESVEHDEDDAA</sequence>
<gene>
    <name evidence="1" type="ORF">GCM10007291_42360</name>
</gene>
<organism evidence="1 2">
    <name type="scientific">Gemmobacter nanjingensis</name>
    <dbReference type="NCBI Taxonomy" id="488454"/>
    <lineage>
        <taxon>Bacteria</taxon>
        <taxon>Pseudomonadati</taxon>
        <taxon>Pseudomonadota</taxon>
        <taxon>Alphaproteobacteria</taxon>
        <taxon>Rhodobacterales</taxon>
        <taxon>Paracoccaceae</taxon>
        <taxon>Gemmobacter</taxon>
    </lineage>
</organism>
<reference evidence="2" key="1">
    <citation type="journal article" date="2019" name="Int. J. Syst. Evol. Microbiol.">
        <title>The Global Catalogue of Microorganisms (GCM) 10K type strain sequencing project: providing services to taxonomists for standard genome sequencing and annotation.</title>
        <authorList>
            <consortium name="The Broad Institute Genomics Platform"/>
            <consortium name="The Broad Institute Genome Sequencing Center for Infectious Disease"/>
            <person name="Wu L."/>
            <person name="Ma J."/>
        </authorList>
    </citation>
    <scope>NUCLEOTIDE SEQUENCE [LARGE SCALE GENOMIC DNA]</scope>
    <source>
        <strain evidence="2">KCTC 23298</strain>
    </source>
</reference>
<name>A0ABQ3FRK6_9RHOB</name>
<evidence type="ECO:0000313" key="2">
    <source>
        <dbReference type="Proteomes" id="UP000658305"/>
    </source>
</evidence>